<dbReference type="AlphaFoldDB" id="A0A1V4DES2"/>
<evidence type="ECO:0000256" key="5">
    <source>
        <dbReference type="ARBA" id="ARBA00023065"/>
    </source>
</evidence>
<gene>
    <name evidence="10" type="ORF">BW731_01660</name>
</gene>
<feature type="domain" description="Potassium channel" evidence="9">
    <location>
        <begin position="124"/>
        <end position="193"/>
    </location>
</feature>
<keyword evidence="6 8" id="KW-0472">Membrane</keyword>
<feature type="transmembrane region" description="Helical" evidence="8">
    <location>
        <begin position="116"/>
        <end position="134"/>
    </location>
</feature>
<dbReference type="PRINTS" id="PR00169">
    <property type="entry name" value="KCHANNEL"/>
</dbReference>
<evidence type="ECO:0000256" key="1">
    <source>
        <dbReference type="ARBA" id="ARBA00004141"/>
    </source>
</evidence>
<dbReference type="SUPFAM" id="SSF81324">
    <property type="entry name" value="Voltage-gated potassium channels"/>
    <property type="match status" value="1"/>
</dbReference>
<feature type="transmembrane region" description="Helical" evidence="8">
    <location>
        <begin position="9"/>
        <end position="28"/>
    </location>
</feature>
<keyword evidence="3 8" id="KW-0812">Transmembrane</keyword>
<feature type="transmembrane region" description="Helical" evidence="8">
    <location>
        <begin position="169"/>
        <end position="189"/>
    </location>
</feature>
<dbReference type="PANTHER" id="PTHR11537">
    <property type="entry name" value="VOLTAGE-GATED POTASSIUM CHANNEL"/>
    <property type="match status" value="1"/>
</dbReference>
<comment type="subcellular location">
    <subcellularLocation>
        <location evidence="1">Membrane</location>
        <topology evidence="1">Multi-pass membrane protein</topology>
    </subcellularLocation>
</comment>
<comment type="caution">
    <text evidence="10">The sequence shown here is derived from an EMBL/GenBank/DDBJ whole genome shotgun (WGS) entry which is preliminary data.</text>
</comment>
<dbReference type="InterPro" id="IPR028325">
    <property type="entry name" value="VG_K_chnl"/>
</dbReference>
<keyword evidence="4 8" id="KW-1133">Transmembrane helix</keyword>
<sequence>MTQQRIKKVYLFTMFILIIISLVVNVINMPHKEMVNMVILAIFALDSFYSLWKTENRKDYLRHHFLDFIAIIPFHHGFRLVKFFPIIMQSIQITSLGQRYFLPVFFKLRETGTGKLFNIFLIIFIFLPLPLLWMEPNINNYEDLIWWEMQTVTTVGYGDIVIQTGLGRLIGGILMVLGVGIISAFTSSLTRSISHSKKSPYQKTDDIIEELLQEKSFSQEDLEVIEAWLELEKKKQQKFSNTIK</sequence>
<dbReference type="Pfam" id="PF07885">
    <property type="entry name" value="Ion_trans_2"/>
    <property type="match status" value="1"/>
</dbReference>
<name>A0A1V4DES2_9ENTE</name>
<evidence type="ECO:0000256" key="8">
    <source>
        <dbReference type="SAM" id="Phobius"/>
    </source>
</evidence>
<evidence type="ECO:0000256" key="3">
    <source>
        <dbReference type="ARBA" id="ARBA00022692"/>
    </source>
</evidence>
<evidence type="ECO:0000256" key="6">
    <source>
        <dbReference type="ARBA" id="ARBA00023136"/>
    </source>
</evidence>
<dbReference type="PANTHER" id="PTHR11537:SF254">
    <property type="entry name" value="POTASSIUM VOLTAGE-GATED CHANNEL PROTEIN SHAB"/>
    <property type="match status" value="1"/>
</dbReference>
<feature type="transmembrane region" description="Helical" evidence="8">
    <location>
        <begin position="34"/>
        <end position="52"/>
    </location>
</feature>
<keyword evidence="7" id="KW-0407">Ion channel</keyword>
<dbReference type="GO" id="GO:0001508">
    <property type="term" value="P:action potential"/>
    <property type="evidence" value="ECO:0007669"/>
    <property type="project" value="TreeGrafter"/>
</dbReference>
<protein>
    <recommendedName>
        <fullName evidence="9">Potassium channel domain-containing protein</fullName>
    </recommendedName>
</protein>
<keyword evidence="2" id="KW-0813">Transport</keyword>
<dbReference type="EMBL" id="MVAB01000001">
    <property type="protein sequence ID" value="OPF86998.1"/>
    <property type="molecule type" value="Genomic_DNA"/>
</dbReference>
<dbReference type="InterPro" id="IPR013099">
    <property type="entry name" value="K_chnl_dom"/>
</dbReference>
<dbReference type="Gene3D" id="1.10.287.70">
    <property type="match status" value="1"/>
</dbReference>
<dbReference type="InterPro" id="IPR027359">
    <property type="entry name" value="Volt_channel_dom_sf"/>
</dbReference>
<accession>A0A1V4DES2</accession>
<keyword evidence="11" id="KW-1185">Reference proteome</keyword>
<evidence type="ECO:0000256" key="2">
    <source>
        <dbReference type="ARBA" id="ARBA00022448"/>
    </source>
</evidence>
<proteinExistence type="predicted"/>
<evidence type="ECO:0000256" key="7">
    <source>
        <dbReference type="ARBA" id="ARBA00023303"/>
    </source>
</evidence>
<dbReference type="GO" id="GO:0005249">
    <property type="term" value="F:voltage-gated potassium channel activity"/>
    <property type="evidence" value="ECO:0007669"/>
    <property type="project" value="InterPro"/>
</dbReference>
<keyword evidence="5" id="KW-0406">Ion transport</keyword>
<evidence type="ECO:0000256" key="4">
    <source>
        <dbReference type="ARBA" id="ARBA00022989"/>
    </source>
</evidence>
<evidence type="ECO:0000313" key="10">
    <source>
        <dbReference type="EMBL" id="OPF86998.1"/>
    </source>
</evidence>
<dbReference type="Proteomes" id="UP000189970">
    <property type="component" value="Unassembled WGS sequence"/>
</dbReference>
<organism evidence="10 11">
    <name type="scientific">Vagococcus martis</name>
    <dbReference type="NCBI Taxonomy" id="1768210"/>
    <lineage>
        <taxon>Bacteria</taxon>
        <taxon>Bacillati</taxon>
        <taxon>Bacillota</taxon>
        <taxon>Bacilli</taxon>
        <taxon>Lactobacillales</taxon>
        <taxon>Enterococcaceae</taxon>
        <taxon>Vagococcus</taxon>
    </lineage>
</organism>
<dbReference type="GO" id="GO:0008076">
    <property type="term" value="C:voltage-gated potassium channel complex"/>
    <property type="evidence" value="ECO:0007669"/>
    <property type="project" value="InterPro"/>
</dbReference>
<dbReference type="RefSeq" id="WP_079345132.1">
    <property type="nucleotide sequence ID" value="NZ_MVAB01000001.1"/>
</dbReference>
<dbReference type="Gene3D" id="1.20.120.350">
    <property type="entry name" value="Voltage-gated potassium channels. Chain C"/>
    <property type="match status" value="1"/>
</dbReference>
<evidence type="ECO:0000259" key="9">
    <source>
        <dbReference type="Pfam" id="PF07885"/>
    </source>
</evidence>
<evidence type="ECO:0000313" key="11">
    <source>
        <dbReference type="Proteomes" id="UP000189970"/>
    </source>
</evidence>
<reference evidence="10 11" key="1">
    <citation type="submission" date="2017-02" db="EMBL/GenBank/DDBJ databases">
        <title>Vagococcus cremeus sp. nov., isolated from the small intestine of a marten, Martes flavigula.</title>
        <authorList>
            <person name="Tak E.J."/>
            <person name="Bae J.-W."/>
        </authorList>
    </citation>
    <scope>NUCLEOTIDE SEQUENCE [LARGE SCALE GENOMIC DNA]</scope>
    <source>
        <strain evidence="10 11">D7T301</strain>
    </source>
</reference>